<gene>
    <name evidence="3" type="ORF">IC614_04985</name>
</gene>
<evidence type="ECO:0000256" key="1">
    <source>
        <dbReference type="SAM" id="MobiDB-lite"/>
    </source>
</evidence>
<dbReference type="KEGG" id="sflv:IC614_04985"/>
<keyword evidence="4" id="KW-1185">Reference proteome</keyword>
<evidence type="ECO:0000259" key="2">
    <source>
        <dbReference type="Pfam" id="PF18348"/>
    </source>
</evidence>
<dbReference type="InterPro" id="IPR041382">
    <property type="entry name" value="SH3_16"/>
</dbReference>
<organism evidence="3 4">
    <name type="scientific">Allosphingosinicella flava</name>
    <dbReference type="NCBI Taxonomy" id="2771430"/>
    <lineage>
        <taxon>Bacteria</taxon>
        <taxon>Pseudomonadati</taxon>
        <taxon>Pseudomonadota</taxon>
        <taxon>Alphaproteobacteria</taxon>
        <taxon>Sphingomonadales</taxon>
        <taxon>Sphingomonadaceae</taxon>
        <taxon>Allosphingosinicella</taxon>
    </lineage>
</organism>
<dbReference type="Pfam" id="PF18348">
    <property type="entry name" value="SH3_16"/>
    <property type="match status" value="1"/>
</dbReference>
<protein>
    <submittedName>
        <fullName evidence="3">SH3 domain-containing protein</fullName>
    </submittedName>
</protein>
<sequence>MTVSNAISGQPPAAESRTRNADSSSSTVDRFTLSGPSKPLDPARDAWRGDLADIALASAHFAPHYVKPVTRVVNAGPLHQKADAASNIVADLGEENFALLDITGGWAWGYRLSDHLVGYVPADRLKA</sequence>
<proteinExistence type="predicted"/>
<evidence type="ECO:0000313" key="3">
    <source>
        <dbReference type="EMBL" id="QPQ55938.1"/>
    </source>
</evidence>
<dbReference type="Proteomes" id="UP000594873">
    <property type="component" value="Chromosome"/>
</dbReference>
<accession>A0A7T2GLW0</accession>
<feature type="domain" description="Bacterial dipeptidyl-peptidase SH3" evidence="2">
    <location>
        <begin position="95"/>
        <end position="125"/>
    </location>
</feature>
<dbReference type="EMBL" id="CP065592">
    <property type="protein sequence ID" value="QPQ55938.1"/>
    <property type="molecule type" value="Genomic_DNA"/>
</dbReference>
<reference evidence="3 4" key="1">
    <citation type="submission" date="2020-11" db="EMBL/GenBank/DDBJ databases">
        <title>Genome seq and assembly of Sphingosinicella sp.</title>
        <authorList>
            <person name="Chhetri G."/>
        </authorList>
    </citation>
    <scope>NUCLEOTIDE SEQUENCE [LARGE SCALE GENOMIC DNA]</scope>
    <source>
        <strain evidence="3 4">UDD2</strain>
    </source>
</reference>
<dbReference type="AlphaFoldDB" id="A0A7T2GLW0"/>
<name>A0A7T2GLW0_9SPHN</name>
<dbReference type="RefSeq" id="WP_200972799.1">
    <property type="nucleotide sequence ID" value="NZ_CP065592.1"/>
</dbReference>
<feature type="region of interest" description="Disordered" evidence="1">
    <location>
        <begin position="1"/>
        <end position="44"/>
    </location>
</feature>
<evidence type="ECO:0000313" key="4">
    <source>
        <dbReference type="Proteomes" id="UP000594873"/>
    </source>
</evidence>